<keyword evidence="2" id="KW-0614">Plasmid</keyword>
<dbReference type="EMBL" id="CP118989">
    <property type="protein sequence ID" value="WED79022.1"/>
    <property type="molecule type" value="Genomic_DNA"/>
</dbReference>
<evidence type="ECO:0000313" key="2">
    <source>
        <dbReference type="EMBL" id="WED79022.1"/>
    </source>
</evidence>
<gene>
    <name evidence="2" type="ORF">PYU98_24040</name>
</gene>
<keyword evidence="1" id="KW-0732">Signal</keyword>
<organism evidence="2 3">
    <name type="scientific">Aeromonas allosaccharophila</name>
    <dbReference type="NCBI Taxonomy" id="656"/>
    <lineage>
        <taxon>Bacteria</taxon>
        <taxon>Pseudomonadati</taxon>
        <taxon>Pseudomonadota</taxon>
        <taxon>Gammaproteobacteria</taxon>
        <taxon>Aeromonadales</taxon>
        <taxon>Aeromonadaceae</taxon>
        <taxon>Aeromonas</taxon>
    </lineage>
</organism>
<protein>
    <recommendedName>
        <fullName evidence="4">Thiol:disulfide interchange protein</fullName>
    </recommendedName>
</protein>
<dbReference type="Gene3D" id="3.40.30.10">
    <property type="entry name" value="Glutaredoxin"/>
    <property type="match status" value="1"/>
</dbReference>
<dbReference type="AlphaFoldDB" id="A0AAX3P056"/>
<feature type="chain" id="PRO_5043489249" description="Thiol:disulfide interchange protein" evidence="1">
    <location>
        <begin position="23"/>
        <end position="255"/>
    </location>
</feature>
<name>A0AAX3P056_9GAMM</name>
<feature type="signal peptide" evidence="1">
    <location>
        <begin position="1"/>
        <end position="22"/>
    </location>
</feature>
<geneLocation type="plasmid" evidence="2 3">
    <name>pK520-KPC</name>
</geneLocation>
<dbReference type="PANTHER" id="PTHR35272">
    <property type="entry name" value="THIOL:DISULFIDE INTERCHANGE PROTEIN DSBC-RELATED"/>
    <property type="match status" value="1"/>
</dbReference>
<evidence type="ECO:0000256" key="1">
    <source>
        <dbReference type="SAM" id="SignalP"/>
    </source>
</evidence>
<evidence type="ECO:0000313" key="3">
    <source>
        <dbReference type="Proteomes" id="UP001213721"/>
    </source>
</evidence>
<dbReference type="PANTHER" id="PTHR35272:SF4">
    <property type="entry name" value="THIOL:DISULFIDE INTERCHANGE PROTEIN DSBG"/>
    <property type="match status" value="1"/>
</dbReference>
<dbReference type="SUPFAM" id="SSF52833">
    <property type="entry name" value="Thioredoxin-like"/>
    <property type="match status" value="1"/>
</dbReference>
<proteinExistence type="predicted"/>
<dbReference type="Proteomes" id="UP001213721">
    <property type="component" value="Plasmid pK520-KPC"/>
</dbReference>
<dbReference type="RefSeq" id="WP_275058384.1">
    <property type="nucleotide sequence ID" value="NZ_CP118989.1"/>
</dbReference>
<dbReference type="InterPro" id="IPR036249">
    <property type="entry name" value="Thioredoxin-like_sf"/>
</dbReference>
<accession>A0AAX3P056</accession>
<sequence length="255" mass="28018">MMRIKPTLIATLPLLVSALAFAEAPPLSQQETEKAVGQNVVKSVPLALDGLVAAKDKNGNDVIVSTNGRYVLKGYLQDVYTNKAVRNVKDAVDAQYLTLGNMGLNLVDIGTIPYGNPQLPLQARIMVDPYCPSCTALLKQLAENRDKVHVEIMITPISGQESILTALNLWCTYETNYNKGREVLDLLFKGQPYPTLPEQKACKGQRVLLNTMLTRTFNLKGLPAIWRVDGLAQAGTPPDLLAFLNERRPSDDAEK</sequence>
<reference evidence="2" key="1">
    <citation type="submission" date="2023-02" db="EMBL/GenBank/DDBJ databases">
        <title>The sequence of Aeromonas allosaccharophila K520.</title>
        <authorList>
            <person name="Luo X."/>
        </authorList>
    </citation>
    <scope>NUCLEOTIDE SEQUENCE</scope>
    <source>
        <strain evidence="2">K520</strain>
        <plasmid evidence="2">pK520-KPC</plasmid>
    </source>
</reference>
<evidence type="ECO:0008006" key="4">
    <source>
        <dbReference type="Google" id="ProtNLM"/>
    </source>
</evidence>
<dbReference type="InterPro" id="IPR051470">
    <property type="entry name" value="Thiol:disulfide_interchange"/>
</dbReference>